<organism evidence="1">
    <name type="scientific">Rhizophora mucronata</name>
    <name type="common">Asiatic mangrove</name>
    <dbReference type="NCBI Taxonomy" id="61149"/>
    <lineage>
        <taxon>Eukaryota</taxon>
        <taxon>Viridiplantae</taxon>
        <taxon>Streptophyta</taxon>
        <taxon>Embryophyta</taxon>
        <taxon>Tracheophyta</taxon>
        <taxon>Spermatophyta</taxon>
        <taxon>Magnoliopsida</taxon>
        <taxon>eudicotyledons</taxon>
        <taxon>Gunneridae</taxon>
        <taxon>Pentapetalae</taxon>
        <taxon>rosids</taxon>
        <taxon>fabids</taxon>
        <taxon>Malpighiales</taxon>
        <taxon>Rhizophoraceae</taxon>
        <taxon>Rhizophora</taxon>
    </lineage>
</organism>
<reference evidence="1" key="1">
    <citation type="submission" date="2018-02" db="EMBL/GenBank/DDBJ databases">
        <title>Rhizophora mucronata_Transcriptome.</title>
        <authorList>
            <person name="Meera S.P."/>
            <person name="Sreeshan A."/>
            <person name="Augustine A."/>
        </authorList>
    </citation>
    <scope>NUCLEOTIDE SEQUENCE</scope>
    <source>
        <tissue evidence="1">Leaf</tissue>
    </source>
</reference>
<dbReference type="AlphaFoldDB" id="A0A2P2NXG2"/>
<name>A0A2P2NXG2_RHIMU</name>
<protein>
    <submittedName>
        <fullName evidence="1">Uncharacterized protein</fullName>
    </submittedName>
</protein>
<proteinExistence type="predicted"/>
<evidence type="ECO:0000313" key="1">
    <source>
        <dbReference type="EMBL" id="MBX47208.1"/>
    </source>
</evidence>
<dbReference type="EMBL" id="GGEC01066724">
    <property type="protein sequence ID" value="MBX47208.1"/>
    <property type="molecule type" value="Transcribed_RNA"/>
</dbReference>
<accession>A0A2P2NXG2</accession>
<sequence>MCYSHIIAYQLSSYSRSILVLFALICCKDLLMHLCLI</sequence>